<evidence type="ECO:0000313" key="18">
    <source>
        <dbReference type="Proteomes" id="UP000694542"/>
    </source>
</evidence>
<feature type="compositionally biased region" description="Low complexity" evidence="16">
    <location>
        <begin position="316"/>
        <end position="329"/>
    </location>
</feature>
<evidence type="ECO:0000256" key="5">
    <source>
        <dbReference type="ARBA" id="ARBA00050421"/>
    </source>
</evidence>
<reference evidence="17" key="2">
    <citation type="submission" date="2025-08" db="UniProtKB">
        <authorList>
            <consortium name="Ensembl"/>
        </authorList>
    </citation>
    <scope>IDENTIFICATION</scope>
</reference>
<feature type="compositionally biased region" description="Basic and acidic residues" evidence="16">
    <location>
        <begin position="369"/>
        <end position="378"/>
    </location>
</feature>
<dbReference type="EC" id="3.5.1.26" evidence="7"/>
<feature type="compositionally biased region" description="Low complexity" evidence="16">
    <location>
        <begin position="339"/>
        <end position="355"/>
    </location>
</feature>
<evidence type="ECO:0000313" key="17">
    <source>
        <dbReference type="Ensembl" id="ENSCAFP00040009320.1"/>
    </source>
</evidence>
<dbReference type="Gene3D" id="3.60.20.30">
    <property type="entry name" value="(Glycosyl)asparaginase"/>
    <property type="match status" value="1"/>
</dbReference>
<dbReference type="PANTHER" id="PTHR10188:SF6">
    <property type="entry name" value="N(4)-(BETA-N-ACETYLGLUCOSAMINYL)-L-ASPARAGINASE"/>
    <property type="match status" value="1"/>
</dbReference>
<evidence type="ECO:0000256" key="11">
    <source>
        <dbReference type="ARBA" id="ARBA00079301"/>
    </source>
</evidence>
<feature type="region of interest" description="Disordered" evidence="16">
    <location>
        <begin position="313"/>
        <end position="388"/>
    </location>
</feature>
<dbReference type="GO" id="GO:0008233">
    <property type="term" value="F:peptidase activity"/>
    <property type="evidence" value="ECO:0007669"/>
    <property type="project" value="UniProtKB-KW"/>
</dbReference>
<evidence type="ECO:0000256" key="10">
    <source>
        <dbReference type="ARBA" id="ARBA00078726"/>
    </source>
</evidence>
<feature type="compositionally biased region" description="Pro residues" evidence="16">
    <location>
        <begin position="82"/>
        <end position="91"/>
    </location>
</feature>
<dbReference type="GO" id="GO:0006508">
    <property type="term" value="P:proteolysis"/>
    <property type="evidence" value="ECO:0007669"/>
    <property type="project" value="UniProtKB-KW"/>
</dbReference>
<evidence type="ECO:0000256" key="6">
    <source>
        <dbReference type="ARBA" id="ARBA00053295"/>
    </source>
</evidence>
<feature type="compositionally biased region" description="Pro residues" evidence="16">
    <location>
        <begin position="118"/>
        <end position="130"/>
    </location>
</feature>
<comment type="catalytic activity">
    <reaction evidence="5">
        <text>N(4)-(beta-N-acetyl-D-glucosaminyl)-L-asparagine + H2O = N-acetyl-beta-D-glucosaminylamine + L-aspartate + H(+)</text>
        <dbReference type="Rhea" id="RHEA:11544"/>
        <dbReference type="ChEBI" id="CHEBI:15377"/>
        <dbReference type="ChEBI" id="CHEBI:15378"/>
        <dbReference type="ChEBI" id="CHEBI:15947"/>
        <dbReference type="ChEBI" id="CHEBI:29991"/>
        <dbReference type="ChEBI" id="CHEBI:58080"/>
        <dbReference type="EC" id="3.5.1.26"/>
    </reaction>
</comment>
<evidence type="ECO:0000256" key="7">
    <source>
        <dbReference type="ARBA" id="ARBA00066729"/>
    </source>
</evidence>
<feature type="compositionally biased region" description="Pro residues" evidence="16">
    <location>
        <begin position="173"/>
        <end position="185"/>
    </location>
</feature>
<name>A0A8C0QAE8_CANLF</name>
<protein>
    <recommendedName>
        <fullName evidence="8">N(4)-(Beta-N-acetylglucosaminyl)-L-asparaginase</fullName>
        <ecNumber evidence="7">3.5.1.26</ecNumber>
    </recommendedName>
    <alternativeName>
        <fullName evidence="11">Aspartylglucosaminidase</fullName>
    </alternativeName>
    <alternativeName>
        <fullName evidence="10">Glycosylasparaginase</fullName>
    </alternativeName>
    <alternativeName>
        <fullName evidence="9">N(4)-(beta-N-acetylglucosaminyl)-L-asparaginase</fullName>
    </alternativeName>
    <alternativeName>
        <fullName evidence="12">N4-(N-acetyl-beta-glucosaminyl)-L-asparagine amidase</fullName>
    </alternativeName>
</protein>
<feature type="site" description="Cleavage; by autolysis" evidence="15">
    <location>
        <begin position="599"/>
        <end position="600"/>
    </location>
</feature>
<dbReference type="Pfam" id="PF01112">
    <property type="entry name" value="Asparaginase_2"/>
    <property type="match status" value="1"/>
</dbReference>
<feature type="compositionally biased region" description="Pro residues" evidence="16">
    <location>
        <begin position="46"/>
        <end position="55"/>
    </location>
</feature>
<feature type="compositionally biased region" description="Pro residues" evidence="16">
    <location>
        <begin position="210"/>
        <end position="219"/>
    </location>
</feature>
<keyword evidence="2" id="KW-0645">Protease</keyword>
<feature type="active site" description="Nucleophile" evidence="13">
    <location>
        <position position="600"/>
    </location>
</feature>
<organism evidence="17 18">
    <name type="scientific">Canis lupus familiaris</name>
    <name type="common">Dog</name>
    <name type="synonym">Canis familiaris</name>
    <dbReference type="NCBI Taxonomy" id="9615"/>
    <lineage>
        <taxon>Eukaryota</taxon>
        <taxon>Metazoa</taxon>
        <taxon>Chordata</taxon>
        <taxon>Craniata</taxon>
        <taxon>Vertebrata</taxon>
        <taxon>Euteleostomi</taxon>
        <taxon>Mammalia</taxon>
        <taxon>Eutheria</taxon>
        <taxon>Laurasiatheria</taxon>
        <taxon>Carnivora</taxon>
        <taxon>Caniformia</taxon>
        <taxon>Canidae</taxon>
        <taxon>Canis</taxon>
    </lineage>
</organism>
<feature type="compositionally biased region" description="Pro residues" evidence="16">
    <location>
        <begin position="155"/>
        <end position="164"/>
    </location>
</feature>
<dbReference type="FunFam" id="3.60.20.30:FF:000003">
    <property type="entry name" value="N(4)-(Beta-N-acetylglucosaminyl)-L-asparaginase isoform X1"/>
    <property type="match status" value="1"/>
</dbReference>
<dbReference type="InterPro" id="IPR000246">
    <property type="entry name" value="Peptidase_T2"/>
</dbReference>
<dbReference type="SUPFAM" id="SSF56235">
    <property type="entry name" value="N-terminal nucleophile aminohydrolases (Ntn hydrolases)"/>
    <property type="match status" value="1"/>
</dbReference>
<feature type="binding site" evidence="14">
    <location>
        <begin position="628"/>
        <end position="631"/>
    </location>
    <ligand>
        <name>substrate</name>
    </ligand>
</feature>
<evidence type="ECO:0000256" key="2">
    <source>
        <dbReference type="ARBA" id="ARBA00022670"/>
    </source>
</evidence>
<dbReference type="AlphaFoldDB" id="A0A8C0QAE8"/>
<feature type="compositionally biased region" description="Pro residues" evidence="16">
    <location>
        <begin position="9"/>
        <end position="24"/>
    </location>
</feature>
<feature type="compositionally biased region" description="Low complexity" evidence="16">
    <location>
        <begin position="220"/>
        <end position="232"/>
    </location>
</feature>
<feature type="binding site" evidence="14">
    <location>
        <begin position="651"/>
        <end position="654"/>
    </location>
    <ligand>
        <name>substrate</name>
    </ligand>
</feature>
<comment type="function">
    <text evidence="6">Cleaves the GlcNAc-Asn bond which joins oligosaccharides to the peptide of asparagine-linked glycoproteins.</text>
</comment>
<dbReference type="InterPro" id="IPR029055">
    <property type="entry name" value="Ntn_hydrolases_N"/>
</dbReference>
<evidence type="ECO:0000256" key="8">
    <source>
        <dbReference type="ARBA" id="ARBA00067727"/>
    </source>
</evidence>
<keyword evidence="3" id="KW-0378">Hydrolase</keyword>
<feature type="compositionally biased region" description="Pro residues" evidence="16">
    <location>
        <begin position="100"/>
        <end position="109"/>
    </location>
</feature>
<dbReference type="Proteomes" id="UP000694542">
    <property type="component" value="Chromosome 16"/>
</dbReference>
<evidence type="ECO:0000256" key="12">
    <source>
        <dbReference type="ARBA" id="ARBA00080645"/>
    </source>
</evidence>
<evidence type="ECO:0000256" key="14">
    <source>
        <dbReference type="PIRSR" id="PIRSR600246-2"/>
    </source>
</evidence>
<dbReference type="CDD" id="cd04513">
    <property type="entry name" value="Glycosylasparaginase"/>
    <property type="match status" value="1"/>
</dbReference>
<feature type="compositionally biased region" description="Gly residues" evidence="16">
    <location>
        <begin position="356"/>
        <end position="368"/>
    </location>
</feature>
<evidence type="ECO:0000256" key="3">
    <source>
        <dbReference type="ARBA" id="ARBA00022801"/>
    </source>
</evidence>
<reference evidence="17" key="1">
    <citation type="submission" date="2018-10" db="EMBL/GenBank/DDBJ databases">
        <title>De novo assembly of a Great Dane genome.</title>
        <authorList>
            <person name="Kidd J.M."/>
            <person name="Pendleton A.L."/>
            <person name="Shen F."/>
            <person name="Emery S."/>
        </authorList>
    </citation>
    <scope>NUCLEOTIDE SEQUENCE [LARGE SCALE GENOMIC DNA]</scope>
    <source>
        <strain evidence="17">Great Dane</strain>
    </source>
</reference>
<evidence type="ECO:0000256" key="16">
    <source>
        <dbReference type="SAM" id="MobiDB-lite"/>
    </source>
</evidence>
<comment type="similarity">
    <text evidence="1">Belongs to the Ntn-hydrolase family.</text>
</comment>
<keyword evidence="4" id="KW-0068">Autocatalytic cleavage</keyword>
<dbReference type="Ensembl" id="ENSCAFT00040010746.1">
    <property type="protein sequence ID" value="ENSCAFP00040009320.1"/>
    <property type="gene ID" value="ENSCAFG00040005734.1"/>
</dbReference>
<evidence type="ECO:0000256" key="4">
    <source>
        <dbReference type="ARBA" id="ARBA00022813"/>
    </source>
</evidence>
<sequence length="740" mass="77443">MPEAKGPGAQPPPTPHHPGCPRPRVPGLSLPLRPPSQMPEAKGPGAQPPLRPPSRMPEAKVPGLSLPYAPPSRMPEARGPGAQPPLRPPSRMPEAKGPGAQPPLRPPSRMPEAKGPGAQPPPTPPHPGCPRPRSRGSASPYAPPSRMPEAKGPGAQPPLRPPSRMPEAKGPGAQPPPTPPHPGCPRPRSRGSASPYAPPSRMPEARGPGAQPPPTPPHPGCQRPRVLGLSLPLRPPSRMPEAKVPGSASPTPPIPDAPAQVSTSTLHLKDRKRKAKGNVPGLVQPGLHHFSFLGSVRPAQPGKQSFRYRYRPANTRAGPRSARAAALSAPRPPAPPRPAEAGLARAAGARPAPQGAAGGAGRGSGGSRGRGDRGDRGGSRGIAGRGGAPRLLRGRAAMARRSGLTLLLLLLPPLVLGRGPLPLVLNTWPFRNATEAAWRTLASGGGPLDAVEQGCATCEREQCDGTVGFGGSPDELGETTLDAMIMDGTTMNVGAVGDLRRIKNAIGVARKVLEHTAHTLLVGESATKFAESMGFISEDLSTSASRALHSDWLARNCQPNYWRNVVPDASKYCGPYKPPGFLKQEGSTYKETGNNYGHDTIGMVVVHKMGHTAAGTSTNGLKFKIHGRVGDSPVPGAGAYADDTAGAAAATGDGDILMRFLPSYQAVEYMRQGEDPTVACQKVISRIQKYFPNFFGAVICANVTGSYGAACGKLPTFTQFSFMVYNSLRNQPTEEKVECI</sequence>
<accession>A0A8C0QAE8</accession>
<dbReference type="GO" id="GO:0003948">
    <property type="term" value="F:N4-(beta-N-acetylglucosaminyl)-L-asparaginase activity"/>
    <property type="evidence" value="ECO:0007669"/>
    <property type="project" value="UniProtKB-EC"/>
</dbReference>
<evidence type="ECO:0000256" key="9">
    <source>
        <dbReference type="ARBA" id="ARBA00071391"/>
    </source>
</evidence>
<feature type="region of interest" description="Disordered" evidence="16">
    <location>
        <begin position="1"/>
        <end position="284"/>
    </location>
</feature>
<proteinExistence type="inferred from homology"/>
<evidence type="ECO:0000256" key="15">
    <source>
        <dbReference type="PIRSR" id="PIRSR600246-3"/>
    </source>
</evidence>
<evidence type="ECO:0000256" key="1">
    <source>
        <dbReference type="ARBA" id="ARBA00010872"/>
    </source>
</evidence>
<dbReference type="PANTHER" id="PTHR10188">
    <property type="entry name" value="L-ASPARAGINASE"/>
    <property type="match status" value="1"/>
</dbReference>
<evidence type="ECO:0000256" key="13">
    <source>
        <dbReference type="PIRSR" id="PIRSR600246-1"/>
    </source>
</evidence>